<keyword evidence="9" id="KW-1185">Reference proteome</keyword>
<dbReference type="PANTHER" id="PTHR24340:SF35">
    <property type="entry name" value="HGTX, ISOFORM C"/>
    <property type="match status" value="1"/>
</dbReference>
<accession>A0A914X279</accession>
<dbReference type="GO" id="GO:0030154">
    <property type="term" value="P:cell differentiation"/>
    <property type="evidence" value="ECO:0007669"/>
    <property type="project" value="TreeGrafter"/>
</dbReference>
<feature type="region of interest" description="Disordered" evidence="7">
    <location>
        <begin position="1"/>
        <end position="60"/>
    </location>
</feature>
<organism evidence="9 10">
    <name type="scientific">Plectus sambesii</name>
    <dbReference type="NCBI Taxonomy" id="2011161"/>
    <lineage>
        <taxon>Eukaryota</taxon>
        <taxon>Metazoa</taxon>
        <taxon>Ecdysozoa</taxon>
        <taxon>Nematoda</taxon>
        <taxon>Chromadorea</taxon>
        <taxon>Plectida</taxon>
        <taxon>Plectina</taxon>
        <taxon>Plectoidea</taxon>
        <taxon>Plectidae</taxon>
        <taxon>Plectus</taxon>
    </lineage>
</organism>
<dbReference type="PANTHER" id="PTHR24340">
    <property type="entry name" value="HOMEOBOX PROTEIN NKX"/>
    <property type="match status" value="1"/>
</dbReference>
<keyword evidence="4 5" id="KW-0539">Nucleus</keyword>
<dbReference type="InterPro" id="IPR009057">
    <property type="entry name" value="Homeodomain-like_sf"/>
</dbReference>
<dbReference type="WBParaSite" id="PSAMB.scaffold6346size9684.g28339.t1">
    <property type="protein sequence ID" value="PSAMB.scaffold6346size9684.g28339.t1"/>
    <property type="gene ID" value="PSAMB.scaffold6346size9684.g28339"/>
</dbReference>
<keyword evidence="3 5" id="KW-0371">Homeobox</keyword>
<feature type="DNA-binding region" description="Homeobox" evidence="5">
    <location>
        <begin position="139"/>
        <end position="198"/>
    </location>
</feature>
<evidence type="ECO:0000313" key="10">
    <source>
        <dbReference type="WBParaSite" id="PSAMB.scaffold6346size9684.g28339.t1"/>
    </source>
</evidence>
<evidence type="ECO:0000256" key="4">
    <source>
        <dbReference type="ARBA" id="ARBA00023242"/>
    </source>
</evidence>
<feature type="compositionally biased region" description="Low complexity" evidence="7">
    <location>
        <begin position="7"/>
        <end position="17"/>
    </location>
</feature>
<dbReference type="PRINTS" id="PR00024">
    <property type="entry name" value="HOMEOBOX"/>
</dbReference>
<evidence type="ECO:0000259" key="8">
    <source>
        <dbReference type="PROSITE" id="PS50071"/>
    </source>
</evidence>
<dbReference type="InterPro" id="IPR001356">
    <property type="entry name" value="HD"/>
</dbReference>
<sequence>MASSIKQQQQQQQQQQQVAKRGSPDAAKHASTSYSIHNLLLEKKEDESQGNVENSNPPREEDALDALRLGWMMARSAAEAQQMYLQYFAAAAMLGSPQVQSLPMLSPNEHTRSSSQASVYNPSQTSQSSISPNSLAGGKKQSRPTFTGQQIYMLERKFEQTKYLAGADRAQLAQELCMSESQVKVWFQNRRTKWRKREAADMAVAKKEQDRKTALQAFTEFSPTQLD</sequence>
<dbReference type="InterPro" id="IPR020479">
    <property type="entry name" value="HD_metazoa"/>
</dbReference>
<dbReference type="SUPFAM" id="SSF46689">
    <property type="entry name" value="Homeodomain-like"/>
    <property type="match status" value="1"/>
</dbReference>
<reference evidence="10" key="1">
    <citation type="submission" date="2022-11" db="UniProtKB">
        <authorList>
            <consortium name="WormBaseParasite"/>
        </authorList>
    </citation>
    <scope>IDENTIFICATION</scope>
</reference>
<evidence type="ECO:0000256" key="1">
    <source>
        <dbReference type="ARBA" id="ARBA00004123"/>
    </source>
</evidence>
<dbReference type="Gene3D" id="1.10.10.60">
    <property type="entry name" value="Homeodomain-like"/>
    <property type="match status" value="1"/>
</dbReference>
<evidence type="ECO:0000256" key="2">
    <source>
        <dbReference type="ARBA" id="ARBA00023125"/>
    </source>
</evidence>
<feature type="region of interest" description="Disordered" evidence="7">
    <location>
        <begin position="102"/>
        <end position="143"/>
    </location>
</feature>
<dbReference type="GO" id="GO:0000978">
    <property type="term" value="F:RNA polymerase II cis-regulatory region sequence-specific DNA binding"/>
    <property type="evidence" value="ECO:0007669"/>
    <property type="project" value="TreeGrafter"/>
</dbReference>
<dbReference type="Proteomes" id="UP000887566">
    <property type="component" value="Unplaced"/>
</dbReference>
<evidence type="ECO:0000313" key="9">
    <source>
        <dbReference type="Proteomes" id="UP000887566"/>
    </source>
</evidence>
<dbReference type="InterPro" id="IPR017970">
    <property type="entry name" value="Homeobox_CS"/>
</dbReference>
<dbReference type="CDD" id="cd00086">
    <property type="entry name" value="homeodomain"/>
    <property type="match status" value="1"/>
</dbReference>
<evidence type="ECO:0000256" key="3">
    <source>
        <dbReference type="ARBA" id="ARBA00023155"/>
    </source>
</evidence>
<protein>
    <submittedName>
        <fullName evidence="10">Homeobox domain-containing protein</fullName>
    </submittedName>
</protein>
<dbReference type="SMART" id="SM00389">
    <property type="entry name" value="HOX"/>
    <property type="match status" value="1"/>
</dbReference>
<keyword evidence="2 5" id="KW-0238">DNA-binding</keyword>
<dbReference type="AlphaFoldDB" id="A0A914X279"/>
<dbReference type="PROSITE" id="PS50071">
    <property type="entry name" value="HOMEOBOX_2"/>
    <property type="match status" value="1"/>
</dbReference>
<name>A0A914X279_9BILA</name>
<feature type="domain" description="Homeobox" evidence="8">
    <location>
        <begin position="137"/>
        <end position="197"/>
    </location>
</feature>
<dbReference type="PROSITE" id="PS00027">
    <property type="entry name" value="HOMEOBOX_1"/>
    <property type="match status" value="1"/>
</dbReference>
<dbReference type="GO" id="GO:0005634">
    <property type="term" value="C:nucleus"/>
    <property type="evidence" value="ECO:0007669"/>
    <property type="project" value="UniProtKB-SubCell"/>
</dbReference>
<evidence type="ECO:0000256" key="5">
    <source>
        <dbReference type="PROSITE-ProRule" id="PRU00108"/>
    </source>
</evidence>
<evidence type="ECO:0000256" key="7">
    <source>
        <dbReference type="SAM" id="MobiDB-lite"/>
    </source>
</evidence>
<feature type="compositionally biased region" description="Low complexity" evidence="7">
    <location>
        <begin position="121"/>
        <end position="134"/>
    </location>
</feature>
<dbReference type="GO" id="GO:0000981">
    <property type="term" value="F:DNA-binding transcription factor activity, RNA polymerase II-specific"/>
    <property type="evidence" value="ECO:0007669"/>
    <property type="project" value="InterPro"/>
</dbReference>
<dbReference type="FunFam" id="1.10.10.60:FF:000391">
    <property type="entry name" value="Homeobox transcription factor"/>
    <property type="match status" value="1"/>
</dbReference>
<evidence type="ECO:0000256" key="6">
    <source>
        <dbReference type="RuleBase" id="RU000682"/>
    </source>
</evidence>
<dbReference type="InterPro" id="IPR050394">
    <property type="entry name" value="Homeobox_NK-like"/>
</dbReference>
<proteinExistence type="predicted"/>
<dbReference type="Pfam" id="PF00046">
    <property type="entry name" value="Homeodomain"/>
    <property type="match status" value="1"/>
</dbReference>
<comment type="subcellular location">
    <subcellularLocation>
        <location evidence="1 5 6">Nucleus</location>
    </subcellularLocation>
</comment>